<name>A0A2P8HMG1_CHINA</name>
<keyword evidence="4" id="KW-1185">Reference proteome</keyword>
<dbReference type="InterPro" id="IPR026444">
    <property type="entry name" value="Secre_tail"/>
</dbReference>
<protein>
    <submittedName>
        <fullName evidence="3">Putative secreted protein (Por secretion system target)</fullName>
    </submittedName>
</protein>
<feature type="domain" description="Secretion system C-terminal sorting" evidence="2">
    <location>
        <begin position="91"/>
        <end position="167"/>
    </location>
</feature>
<dbReference type="RefSeq" id="WP_106527836.1">
    <property type="nucleotide sequence ID" value="NZ_PYAW01000002.1"/>
</dbReference>
<dbReference type="Proteomes" id="UP000240971">
    <property type="component" value="Unassembled WGS sequence"/>
</dbReference>
<dbReference type="AlphaFoldDB" id="A0A2P8HMG1"/>
<evidence type="ECO:0000313" key="3">
    <source>
        <dbReference type="EMBL" id="PSL47377.1"/>
    </source>
</evidence>
<dbReference type="EMBL" id="PYAW01000002">
    <property type="protein sequence ID" value="PSL47377.1"/>
    <property type="molecule type" value="Genomic_DNA"/>
</dbReference>
<comment type="caution">
    <text evidence="3">The sequence shown here is derived from an EMBL/GenBank/DDBJ whole genome shotgun (WGS) entry which is preliminary data.</text>
</comment>
<evidence type="ECO:0000259" key="2">
    <source>
        <dbReference type="Pfam" id="PF18962"/>
    </source>
</evidence>
<evidence type="ECO:0000313" key="4">
    <source>
        <dbReference type="Proteomes" id="UP000240971"/>
    </source>
</evidence>
<organism evidence="3 4">
    <name type="scientific">Chitinophaga niastensis</name>
    <dbReference type="NCBI Taxonomy" id="536980"/>
    <lineage>
        <taxon>Bacteria</taxon>
        <taxon>Pseudomonadati</taxon>
        <taxon>Bacteroidota</taxon>
        <taxon>Chitinophagia</taxon>
        <taxon>Chitinophagales</taxon>
        <taxon>Chitinophagaceae</taxon>
        <taxon>Chitinophaga</taxon>
    </lineage>
</organism>
<evidence type="ECO:0000256" key="1">
    <source>
        <dbReference type="SAM" id="SignalP"/>
    </source>
</evidence>
<feature type="chain" id="PRO_5015202411" evidence="1">
    <location>
        <begin position="25"/>
        <end position="168"/>
    </location>
</feature>
<accession>A0A2P8HMG1</accession>
<proteinExistence type="predicted"/>
<keyword evidence="1" id="KW-0732">Signal</keyword>
<dbReference type="OrthoDB" id="671724at2"/>
<reference evidence="3 4" key="1">
    <citation type="submission" date="2018-03" db="EMBL/GenBank/DDBJ databases">
        <title>Genomic Encyclopedia of Archaeal and Bacterial Type Strains, Phase II (KMG-II): from individual species to whole genera.</title>
        <authorList>
            <person name="Goeker M."/>
        </authorList>
    </citation>
    <scope>NUCLEOTIDE SEQUENCE [LARGE SCALE GENOMIC DNA]</scope>
    <source>
        <strain evidence="3 4">DSM 24859</strain>
    </source>
</reference>
<dbReference type="Pfam" id="PF18962">
    <property type="entry name" value="Por_Secre_tail"/>
    <property type="match status" value="1"/>
</dbReference>
<dbReference type="NCBIfam" id="TIGR04183">
    <property type="entry name" value="Por_Secre_tail"/>
    <property type="match status" value="1"/>
</dbReference>
<feature type="signal peptide" evidence="1">
    <location>
        <begin position="1"/>
        <end position="24"/>
    </location>
</feature>
<gene>
    <name evidence="3" type="ORF">CLV51_102224</name>
</gene>
<sequence>MKSIAPKCVYALLLLAGMCFTAKAQIFLNRHVVASSGGSGVVNNIRIQYTVGEVAILPVTDGRTLLTQGFQQPEELPKLPIGADPVKSYILFPNPAVTNTKVQFDLLTNATVTIEVINPAGQTIYNQFLEMGTGKTTVILPVNHFAAGIYTVVLRVNTSVYFEKLIVQ</sequence>